<feature type="binding site" evidence="4">
    <location>
        <position position="263"/>
    </location>
    <ligand>
        <name>S-adenosyl-L-methionine</name>
        <dbReference type="ChEBI" id="CHEBI:59789"/>
    </ligand>
</feature>
<dbReference type="PANTHER" id="PTHR11061">
    <property type="entry name" value="RNA M5U METHYLTRANSFERASE"/>
    <property type="match status" value="1"/>
</dbReference>
<feature type="active site" description="Nucleophile" evidence="4">
    <location>
        <position position="357"/>
    </location>
</feature>
<dbReference type="OrthoDB" id="9804590at2"/>
<feature type="binding site" evidence="4">
    <location>
        <position position="331"/>
    </location>
    <ligand>
        <name>S-adenosyl-L-methionine</name>
        <dbReference type="ChEBI" id="CHEBI:59789"/>
    </ligand>
</feature>
<dbReference type="Gene3D" id="2.40.50.1070">
    <property type="match status" value="1"/>
</dbReference>
<dbReference type="InterPro" id="IPR010280">
    <property type="entry name" value="U5_MeTrfase_fam"/>
</dbReference>
<gene>
    <name evidence="5" type="primary">rlmD</name>
    <name evidence="5" type="ORF">PSJ8397_01638</name>
</gene>
<evidence type="ECO:0000256" key="1">
    <source>
        <dbReference type="ARBA" id="ARBA00022603"/>
    </source>
</evidence>
<evidence type="ECO:0000313" key="5">
    <source>
        <dbReference type="EMBL" id="SLN33802.1"/>
    </source>
</evidence>
<feature type="binding site" evidence="4">
    <location>
        <position position="283"/>
    </location>
    <ligand>
        <name>S-adenosyl-L-methionine</name>
        <dbReference type="ChEBI" id="CHEBI:59789"/>
    </ligand>
</feature>
<name>A0A1Y5S7S1_9RHOB</name>
<sequence>MTQTVEKMTQAGLGQLADGTLLDRVLPGEEVDVQPDGSARIVTPVADRVKPPCRHFKSCGGCAVQHASDGFVADWKTQIVARALSARDLAFPFRALHTSPSQSRRRARFSGRRTKKGAMVGFHAKASDALIDVPDCQLLLPTLRAGFPAYEALTVIAASRKSEINLTVTDTLGGLDVMVTTEKPLDGPLRIELAALADAHDLARLAWNDDVVVTRKSPDQQFGPARVGPPAGSFLQATREGEAALVDAVMGTVGDAKRIVDLFSGAGTFSLPLATQAEVHAIEGEAEMLDALDRGWRTAVGLKRVTTEARDLFRRPLEPDELDRFDLAVLDPPRAGAEAQIRTLAASKLAAVTMVSCNPITFARDAAHLTSAGFVMDWIDVVDQFRWSPHVELVAGFTRS</sequence>
<comment type="similarity">
    <text evidence="4">Belongs to the class I-like SAM-binding methyltransferase superfamily. RNA M5U methyltransferase family.</text>
</comment>
<keyword evidence="3 4" id="KW-0949">S-adenosyl-L-methionine</keyword>
<dbReference type="CDD" id="cd02440">
    <property type="entry name" value="AdoMet_MTases"/>
    <property type="match status" value="1"/>
</dbReference>
<dbReference type="AlphaFoldDB" id="A0A1Y5S7S1"/>
<keyword evidence="1 4" id="KW-0489">Methyltransferase</keyword>
<reference evidence="5 6" key="1">
    <citation type="submission" date="2017-03" db="EMBL/GenBank/DDBJ databases">
        <authorList>
            <person name="Afonso C.L."/>
            <person name="Miller P.J."/>
            <person name="Scott M.A."/>
            <person name="Spackman E."/>
            <person name="Goraichik I."/>
            <person name="Dimitrov K.M."/>
            <person name="Suarez D.L."/>
            <person name="Swayne D.E."/>
        </authorList>
    </citation>
    <scope>NUCLEOTIDE SEQUENCE [LARGE SCALE GENOMIC DNA]</scope>
    <source>
        <strain evidence="5 6">CECT 8397</strain>
    </source>
</reference>
<dbReference type="Pfam" id="PF05958">
    <property type="entry name" value="tRNA_U5-meth_tr"/>
    <property type="match status" value="1"/>
</dbReference>
<evidence type="ECO:0000256" key="3">
    <source>
        <dbReference type="ARBA" id="ARBA00022691"/>
    </source>
</evidence>
<organism evidence="5 6">
    <name type="scientific">Pseudooctadecabacter jejudonensis</name>
    <dbReference type="NCBI Taxonomy" id="1391910"/>
    <lineage>
        <taxon>Bacteria</taxon>
        <taxon>Pseudomonadati</taxon>
        <taxon>Pseudomonadota</taxon>
        <taxon>Alphaproteobacteria</taxon>
        <taxon>Rhodobacterales</taxon>
        <taxon>Paracoccaceae</taxon>
        <taxon>Pseudooctadecabacter</taxon>
    </lineage>
</organism>
<dbReference type="SUPFAM" id="SSF53335">
    <property type="entry name" value="S-adenosyl-L-methionine-dependent methyltransferases"/>
    <property type="match status" value="1"/>
</dbReference>
<keyword evidence="6" id="KW-1185">Reference proteome</keyword>
<dbReference type="PROSITE" id="PS51687">
    <property type="entry name" value="SAM_MT_RNA_M5U"/>
    <property type="match status" value="1"/>
</dbReference>
<proteinExistence type="inferred from homology"/>
<dbReference type="PANTHER" id="PTHR11061:SF49">
    <property type="entry name" value="23S RRNA (URACIL(1939)-C(5))-METHYLTRANSFERASE RLMD"/>
    <property type="match status" value="1"/>
</dbReference>
<keyword evidence="2 4" id="KW-0808">Transferase</keyword>
<accession>A0A1Y5S7S1</accession>
<protein>
    <submittedName>
        <fullName evidence="5">23S rRNA (Uracil(1939)-C(5))-methyltransferase RlmD</fullName>
        <ecNumber evidence="5">2.1.1.190</ecNumber>
    </submittedName>
</protein>
<dbReference type="EC" id="2.1.1.190" evidence="5"/>
<dbReference type="GO" id="GO:0070475">
    <property type="term" value="P:rRNA base methylation"/>
    <property type="evidence" value="ECO:0007669"/>
    <property type="project" value="TreeGrafter"/>
</dbReference>
<evidence type="ECO:0000313" key="6">
    <source>
        <dbReference type="Proteomes" id="UP000193623"/>
    </source>
</evidence>
<feature type="binding site" evidence="4">
    <location>
        <position position="236"/>
    </location>
    <ligand>
        <name>S-adenosyl-L-methionine</name>
        <dbReference type="ChEBI" id="CHEBI:59789"/>
    </ligand>
</feature>
<dbReference type="RefSeq" id="WP_085864060.1">
    <property type="nucleotide sequence ID" value="NZ_FWFT01000002.1"/>
</dbReference>
<dbReference type="EMBL" id="FWFT01000002">
    <property type="protein sequence ID" value="SLN33802.1"/>
    <property type="molecule type" value="Genomic_DNA"/>
</dbReference>
<dbReference type="InterPro" id="IPR029063">
    <property type="entry name" value="SAM-dependent_MTases_sf"/>
</dbReference>
<evidence type="ECO:0000256" key="4">
    <source>
        <dbReference type="PROSITE-ProRule" id="PRU01024"/>
    </source>
</evidence>
<dbReference type="Gene3D" id="3.40.50.150">
    <property type="entry name" value="Vaccinia Virus protein VP39"/>
    <property type="match status" value="1"/>
</dbReference>
<evidence type="ECO:0000256" key="2">
    <source>
        <dbReference type="ARBA" id="ARBA00022679"/>
    </source>
</evidence>
<dbReference type="GO" id="GO:0070041">
    <property type="term" value="F:rRNA (uridine-C5-)-methyltransferase activity"/>
    <property type="evidence" value="ECO:0007669"/>
    <property type="project" value="TreeGrafter"/>
</dbReference>
<dbReference type="Proteomes" id="UP000193623">
    <property type="component" value="Unassembled WGS sequence"/>
</dbReference>